<evidence type="ECO:0000256" key="3">
    <source>
        <dbReference type="ARBA" id="ARBA00022630"/>
    </source>
</evidence>
<dbReference type="GO" id="GO:0000166">
    <property type="term" value="F:nucleotide binding"/>
    <property type="evidence" value="ECO:0007669"/>
    <property type="project" value="UniProtKB-KW"/>
</dbReference>
<dbReference type="AlphaFoldDB" id="A0A345NQ96"/>
<dbReference type="PANTHER" id="PTHR13914:SF0">
    <property type="entry name" value="PROLINE DEHYDROGENASE 1, MITOCHONDRIAL"/>
    <property type="match status" value="1"/>
</dbReference>
<feature type="binding site" evidence="9">
    <location>
        <position position="301"/>
    </location>
    <ligand>
        <name>substrate</name>
    </ligand>
</feature>
<dbReference type="SUPFAM" id="SSF51730">
    <property type="entry name" value="FAD-linked oxidoreductase"/>
    <property type="match status" value="1"/>
</dbReference>
<dbReference type="UniPathway" id="UPA00261">
    <property type="reaction ID" value="UER00373"/>
</dbReference>
<feature type="binding site" evidence="10">
    <location>
        <begin position="239"/>
        <end position="240"/>
    </location>
    <ligand>
        <name>FAD</name>
        <dbReference type="ChEBI" id="CHEBI:57692"/>
    </ligand>
</feature>
<dbReference type="InterPro" id="IPR008219">
    <property type="entry name" value="PRODH_bac_arc"/>
</dbReference>
<evidence type="ECO:0000256" key="8">
    <source>
        <dbReference type="ARBA" id="ARBA00048779"/>
    </source>
</evidence>
<proteinExistence type="predicted"/>
<dbReference type="Pfam" id="PF01619">
    <property type="entry name" value="Pro_dh"/>
    <property type="match status" value="1"/>
</dbReference>
<dbReference type="EC" id="1.5.5.2" evidence="2"/>
<comment type="cofactor">
    <cofactor evidence="10">
        <name>FAD</name>
        <dbReference type="ChEBI" id="CHEBI:57692"/>
    </cofactor>
    <text evidence="10">Binds 1 FAD per subunit.</text>
</comment>
<evidence type="ECO:0000256" key="6">
    <source>
        <dbReference type="ARBA" id="ARBA00023002"/>
    </source>
</evidence>
<feature type="binding site" evidence="9">
    <location>
        <position position="302"/>
    </location>
    <ligand>
        <name>substrate</name>
    </ligand>
</feature>
<dbReference type="GO" id="GO:0004657">
    <property type="term" value="F:proline dehydrogenase activity"/>
    <property type="evidence" value="ECO:0007669"/>
    <property type="project" value="UniProtKB-EC"/>
</dbReference>
<evidence type="ECO:0000256" key="9">
    <source>
        <dbReference type="PIRSR" id="PIRSR000196-1"/>
    </source>
</evidence>
<comment type="catalytic activity">
    <reaction evidence="8">
        <text>L-proline + a quinone = (S)-1-pyrroline-5-carboxylate + a quinol + H(+)</text>
        <dbReference type="Rhea" id="RHEA:23784"/>
        <dbReference type="ChEBI" id="CHEBI:15378"/>
        <dbReference type="ChEBI" id="CHEBI:17388"/>
        <dbReference type="ChEBI" id="CHEBI:24646"/>
        <dbReference type="ChEBI" id="CHEBI:60039"/>
        <dbReference type="ChEBI" id="CHEBI:132124"/>
        <dbReference type="EC" id="1.5.5.2"/>
    </reaction>
</comment>
<dbReference type="InterPro" id="IPR015659">
    <property type="entry name" value="Proline_oxidase"/>
</dbReference>
<protein>
    <recommendedName>
        <fullName evidence="2">proline dehydrogenase</fullName>
        <ecNumber evidence="2">1.5.5.2</ecNumber>
    </recommendedName>
</protein>
<dbReference type="KEGG" id="orn:DV701_14725"/>
<keyword evidence="7" id="KW-0642">Proline metabolism</keyword>
<comment type="pathway">
    <text evidence="1">Amino-acid degradation; L-proline degradation into L-glutamate; L-glutamate from L-proline: step 1/2.</text>
</comment>
<accession>A0A345NQ96</accession>
<feature type="binding site" evidence="9">
    <location>
        <position position="110"/>
    </location>
    <ligand>
        <name>substrate</name>
    </ligand>
</feature>
<evidence type="ECO:0000256" key="10">
    <source>
        <dbReference type="PIRSR" id="PIRSR000196-2"/>
    </source>
</evidence>
<feature type="domain" description="Proline dehydrogenase" evidence="11">
    <location>
        <begin position="56"/>
        <end position="312"/>
    </location>
</feature>
<keyword evidence="5 10" id="KW-0274">FAD</keyword>
<evidence type="ECO:0000256" key="7">
    <source>
        <dbReference type="ARBA" id="ARBA00023062"/>
    </source>
</evidence>
<evidence type="ECO:0000256" key="1">
    <source>
        <dbReference type="ARBA" id="ARBA00004739"/>
    </source>
</evidence>
<dbReference type="PIRSF" id="PIRSF000196">
    <property type="entry name" value="Pro_dehydrog"/>
    <property type="match status" value="1"/>
</dbReference>
<keyword evidence="3" id="KW-0285">Flavoprotein</keyword>
<evidence type="ECO:0000256" key="2">
    <source>
        <dbReference type="ARBA" id="ARBA00012695"/>
    </source>
</evidence>
<organism evidence="12 13">
    <name type="scientific">Ornithinimicrobium avium</name>
    <dbReference type="NCBI Taxonomy" id="2283195"/>
    <lineage>
        <taxon>Bacteria</taxon>
        <taxon>Bacillati</taxon>
        <taxon>Actinomycetota</taxon>
        <taxon>Actinomycetes</taxon>
        <taxon>Micrococcales</taxon>
        <taxon>Ornithinimicrobiaceae</taxon>
        <taxon>Ornithinimicrobium</taxon>
    </lineage>
</organism>
<dbReference type="InterPro" id="IPR029041">
    <property type="entry name" value="FAD-linked_oxidoreductase-like"/>
</dbReference>
<dbReference type="Gene3D" id="3.20.20.220">
    <property type="match status" value="1"/>
</dbReference>
<keyword evidence="6" id="KW-0560">Oxidoreductase</keyword>
<dbReference type="PANTHER" id="PTHR13914">
    <property type="entry name" value="PROLINE OXIDASE"/>
    <property type="match status" value="1"/>
</dbReference>
<gene>
    <name evidence="12" type="ORF">DV701_14725</name>
</gene>
<keyword evidence="13" id="KW-1185">Reference proteome</keyword>
<evidence type="ECO:0000256" key="5">
    <source>
        <dbReference type="ARBA" id="ARBA00022827"/>
    </source>
</evidence>
<evidence type="ECO:0000259" key="11">
    <source>
        <dbReference type="Pfam" id="PF01619"/>
    </source>
</evidence>
<dbReference type="GO" id="GO:0010133">
    <property type="term" value="P:L-proline catabolic process to L-glutamate"/>
    <property type="evidence" value="ECO:0007669"/>
    <property type="project" value="UniProtKB-UniPathway"/>
</dbReference>
<feature type="binding site" evidence="10">
    <location>
        <position position="148"/>
    </location>
    <ligand>
        <name>FAD</name>
        <dbReference type="ChEBI" id="CHEBI:57692"/>
    </ligand>
</feature>
<name>A0A345NQ96_9MICO</name>
<dbReference type="EMBL" id="CP031229">
    <property type="protein sequence ID" value="AXH97204.1"/>
    <property type="molecule type" value="Genomic_DNA"/>
</dbReference>
<dbReference type="OrthoDB" id="9773461at2"/>
<dbReference type="Proteomes" id="UP000253790">
    <property type="component" value="Chromosome"/>
</dbReference>
<reference evidence="12 13" key="1">
    <citation type="submission" date="2018-07" db="EMBL/GenBank/DDBJ databases">
        <title>Complete genome sequencing of Ornithinimicrobium sp. AMA3305.</title>
        <authorList>
            <person name="Bae J.-W."/>
        </authorList>
    </citation>
    <scope>NUCLEOTIDE SEQUENCE [LARGE SCALE GENOMIC DNA]</scope>
    <source>
        <strain evidence="12 13">AMA3305</strain>
    </source>
</reference>
<evidence type="ECO:0000313" key="12">
    <source>
        <dbReference type="EMBL" id="AXH97204.1"/>
    </source>
</evidence>
<feature type="binding site" evidence="10">
    <location>
        <position position="214"/>
    </location>
    <ligand>
        <name>FAD</name>
        <dbReference type="ChEBI" id="CHEBI:57692"/>
    </ligand>
</feature>
<evidence type="ECO:0000256" key="4">
    <source>
        <dbReference type="ARBA" id="ARBA00022741"/>
    </source>
</evidence>
<feature type="binding site" evidence="10">
    <location>
        <position position="176"/>
    </location>
    <ligand>
        <name>FAD</name>
        <dbReference type="ChEBI" id="CHEBI:57692"/>
    </ligand>
</feature>
<dbReference type="InterPro" id="IPR002872">
    <property type="entry name" value="Proline_DH_dom"/>
</dbReference>
<evidence type="ECO:0000313" key="13">
    <source>
        <dbReference type="Proteomes" id="UP000253790"/>
    </source>
</evidence>
<dbReference type="RefSeq" id="WP_114929329.1">
    <property type="nucleotide sequence ID" value="NZ_CP031229.1"/>
</dbReference>
<keyword evidence="4 10" id="KW-0547">Nucleotide-binding</keyword>
<sequence length="321" mass="35480">MDLAHLNPAALMRQTLLGMSRNDQLRQAIEHAPVSRDVVRRFVGGTTTQDVLDVATELADTRRMATIDYLGEDTLDPAMAERTRDAYLDVIAAAAQAGLTQDGAVEVSLKLSALGQALGRDGNAIALENARAICQAAANAGTTVTLDMEDHTTTDLTLSVLRDLRQDWPWVGAVLQSYLYRTEQDCRDLAHEGSRVRLCKGTYKEPESVAFQDKGDVDRSFVRCLKVLMEGEGYPMVASHDPRLVEIATVLADKAQRTPDSFEYQMLLGIRPDEQLRLAAAGARVRVYVPYGDEWYGYLMRRMAERPANLGFFLRGLATKG</sequence>